<protein>
    <submittedName>
        <fullName evidence="3">Hemerythrin domain-containing protein</fullName>
    </submittedName>
</protein>
<organism evidence="3 4">
    <name type="scientific">Streptomyces bathyalis</name>
    <dbReference type="NCBI Taxonomy" id="2710756"/>
    <lineage>
        <taxon>Bacteria</taxon>
        <taxon>Bacillati</taxon>
        <taxon>Actinomycetota</taxon>
        <taxon>Actinomycetes</taxon>
        <taxon>Kitasatosporales</taxon>
        <taxon>Streptomycetaceae</taxon>
        <taxon>Streptomyces</taxon>
    </lineage>
</organism>
<dbReference type="KEGG" id="sbat:G4Z16_14815"/>
<sequence>MSNAALERAEAAKLPQDDIIGILLTQHARIRELFAEVHVTLGDAKRAKFGEFRALLAVHEAAEEMILRPVARKTAGEDEAAARNEEEREEERILAELEQMNPDRSQFEAKLSEFEKAFRDHADREELEEFPAVRDGCSREQRQKMGRRLLRAERTAPTHPHPATAGSPAAQWAATPFESLLDRARDALGATRRRP</sequence>
<feature type="domain" description="Hemerythrin-like" evidence="2">
    <location>
        <begin position="19"/>
        <end position="132"/>
    </location>
</feature>
<evidence type="ECO:0000313" key="3">
    <source>
        <dbReference type="EMBL" id="QPP07444.1"/>
    </source>
</evidence>
<dbReference type="Proteomes" id="UP000595046">
    <property type="component" value="Chromosome"/>
</dbReference>
<dbReference type="RefSeq" id="WP_197351249.1">
    <property type="nucleotide sequence ID" value="NZ_CP048882.1"/>
</dbReference>
<evidence type="ECO:0000256" key="1">
    <source>
        <dbReference type="SAM" id="MobiDB-lite"/>
    </source>
</evidence>
<accession>A0A7T1T6T9</accession>
<dbReference type="EMBL" id="CP048882">
    <property type="protein sequence ID" value="QPP07444.1"/>
    <property type="molecule type" value="Genomic_DNA"/>
</dbReference>
<dbReference type="InterPro" id="IPR012312">
    <property type="entry name" value="Hemerythrin-like"/>
</dbReference>
<dbReference type="PANTHER" id="PTHR35585">
    <property type="entry name" value="HHE DOMAIN PROTEIN (AFU_ORTHOLOGUE AFUA_4G00730)"/>
    <property type="match status" value="1"/>
</dbReference>
<keyword evidence="4" id="KW-1185">Reference proteome</keyword>
<gene>
    <name evidence="3" type="ORF">G4Z16_14815</name>
</gene>
<reference evidence="4" key="1">
    <citation type="submission" date="2020-02" db="EMBL/GenBank/DDBJ databases">
        <title>Streptomyces sp. ASO4wet.</title>
        <authorList>
            <person name="Risdian C."/>
            <person name="Landwehr W."/>
            <person name="Schupp P."/>
            <person name="Wink J."/>
        </authorList>
    </citation>
    <scope>NUCLEOTIDE SEQUENCE [LARGE SCALE GENOMIC DNA]</scope>
    <source>
        <strain evidence="4">ASO4wet</strain>
    </source>
</reference>
<evidence type="ECO:0000259" key="2">
    <source>
        <dbReference type="Pfam" id="PF01814"/>
    </source>
</evidence>
<dbReference type="AlphaFoldDB" id="A0A7T1T6T9"/>
<feature type="region of interest" description="Disordered" evidence="1">
    <location>
        <begin position="151"/>
        <end position="178"/>
    </location>
</feature>
<name>A0A7T1T6T9_9ACTN</name>
<proteinExistence type="predicted"/>
<evidence type="ECO:0000313" key="4">
    <source>
        <dbReference type="Proteomes" id="UP000595046"/>
    </source>
</evidence>
<dbReference type="PANTHER" id="PTHR35585:SF1">
    <property type="entry name" value="HHE DOMAIN PROTEIN (AFU_ORTHOLOGUE AFUA_4G00730)"/>
    <property type="match status" value="1"/>
</dbReference>
<dbReference type="Pfam" id="PF01814">
    <property type="entry name" value="Hemerythrin"/>
    <property type="match status" value="1"/>
</dbReference>